<name>A0A6N2TRA1_9FIRM</name>
<dbReference type="SUPFAM" id="SSF102114">
    <property type="entry name" value="Radical SAM enzymes"/>
    <property type="match status" value="1"/>
</dbReference>
<evidence type="ECO:0000256" key="7">
    <source>
        <dbReference type="ARBA" id="ARBA00023014"/>
    </source>
</evidence>
<dbReference type="GO" id="GO:0046872">
    <property type="term" value="F:metal ion binding"/>
    <property type="evidence" value="ECO:0007669"/>
    <property type="project" value="UniProtKB-KW"/>
</dbReference>
<dbReference type="InterPro" id="IPR007197">
    <property type="entry name" value="rSAM"/>
</dbReference>
<evidence type="ECO:0000259" key="9">
    <source>
        <dbReference type="Pfam" id="PF04055"/>
    </source>
</evidence>
<keyword evidence="2" id="KW-0004">4Fe-4S</keyword>
<dbReference type="EMBL" id="CACRSL010000003">
    <property type="protein sequence ID" value="VYT08350.1"/>
    <property type="molecule type" value="Genomic_DNA"/>
</dbReference>
<evidence type="ECO:0000256" key="4">
    <source>
        <dbReference type="ARBA" id="ARBA00022723"/>
    </source>
</evidence>
<dbReference type="GO" id="GO:0016491">
    <property type="term" value="F:oxidoreductase activity"/>
    <property type="evidence" value="ECO:0007669"/>
    <property type="project" value="UniProtKB-KW"/>
</dbReference>
<dbReference type="PROSITE" id="PS01087">
    <property type="entry name" value="RADICAL_ACTIVATING"/>
    <property type="match status" value="1"/>
</dbReference>
<dbReference type="PANTHER" id="PTHR43075">
    <property type="entry name" value="FORMATE LYASE ACTIVATING ENZYME, PUTATIVE (AFU_ORTHOLOGUE AFUA_2G15630)-RELATED"/>
    <property type="match status" value="1"/>
</dbReference>
<dbReference type="InterPro" id="IPR040085">
    <property type="entry name" value="MJ0674-like"/>
</dbReference>
<evidence type="ECO:0000256" key="1">
    <source>
        <dbReference type="ARBA" id="ARBA00009777"/>
    </source>
</evidence>
<dbReference type="Gene3D" id="3.20.20.70">
    <property type="entry name" value="Aldolase class I"/>
    <property type="match status" value="1"/>
</dbReference>
<keyword evidence="5" id="KW-0560">Oxidoreductase</keyword>
<dbReference type="InterPro" id="IPR016431">
    <property type="entry name" value="Pyrv-formate_lyase-activ_prd"/>
</dbReference>
<proteinExistence type="inferred from homology"/>
<feature type="binding site" evidence="8">
    <location>
        <position position="61"/>
    </location>
    <ligand>
        <name>[4Fe-4S] cluster</name>
        <dbReference type="ChEBI" id="CHEBI:49883"/>
        <note>4Fe-4S-S-AdoMet</note>
    </ligand>
</feature>
<keyword evidence="3 8" id="KW-0949">S-adenosyl-L-methionine</keyword>
<comment type="cofactor">
    <cofactor evidence="8">
        <name>[4Fe-4S] cluster</name>
        <dbReference type="ChEBI" id="CHEBI:49883"/>
    </cofactor>
    <text evidence="8">Binds 1 [4Fe-4S] cluster. The cluster is coordinated with 3 cysteines and an exchangeable S-adenosyl-L-methionine.</text>
</comment>
<gene>
    <name evidence="10" type="ORF">AULFYP135_01572</name>
</gene>
<dbReference type="PIRSF" id="PIRSF004869">
    <property type="entry name" value="PflX_prd"/>
    <property type="match status" value="1"/>
</dbReference>
<evidence type="ECO:0000313" key="10">
    <source>
        <dbReference type="EMBL" id="VYT08350.1"/>
    </source>
</evidence>
<keyword evidence="6 8" id="KW-0408">Iron</keyword>
<dbReference type="SFLD" id="SFLDS00029">
    <property type="entry name" value="Radical_SAM"/>
    <property type="match status" value="1"/>
</dbReference>
<dbReference type="AlphaFoldDB" id="A0A6N2TRA1"/>
<evidence type="ECO:0000256" key="6">
    <source>
        <dbReference type="ARBA" id="ARBA00023004"/>
    </source>
</evidence>
<dbReference type="Pfam" id="PF04055">
    <property type="entry name" value="Radical_SAM"/>
    <property type="match status" value="1"/>
</dbReference>
<organism evidence="10">
    <name type="scientific">uncultured Anaerotruncus sp</name>
    <dbReference type="NCBI Taxonomy" id="905011"/>
    <lineage>
        <taxon>Bacteria</taxon>
        <taxon>Bacillati</taxon>
        <taxon>Bacillota</taxon>
        <taxon>Clostridia</taxon>
        <taxon>Eubacteriales</taxon>
        <taxon>Oscillospiraceae</taxon>
        <taxon>Anaerotruncus</taxon>
        <taxon>environmental samples</taxon>
    </lineage>
</organism>
<evidence type="ECO:0000256" key="3">
    <source>
        <dbReference type="ARBA" id="ARBA00022691"/>
    </source>
</evidence>
<evidence type="ECO:0000256" key="2">
    <source>
        <dbReference type="ARBA" id="ARBA00022485"/>
    </source>
</evidence>
<keyword evidence="4 8" id="KW-0479">Metal-binding</keyword>
<dbReference type="PANTHER" id="PTHR43075:SF1">
    <property type="entry name" value="FORMATE LYASE ACTIVATING ENZYME, PUTATIVE (AFU_ORTHOLOGUE AFUA_2G15630)-RELATED"/>
    <property type="match status" value="1"/>
</dbReference>
<evidence type="ECO:0000256" key="8">
    <source>
        <dbReference type="PIRSR" id="PIRSR004869-50"/>
    </source>
</evidence>
<keyword evidence="7 8" id="KW-0411">Iron-sulfur</keyword>
<dbReference type="GO" id="GO:0051539">
    <property type="term" value="F:4 iron, 4 sulfur cluster binding"/>
    <property type="evidence" value="ECO:0007669"/>
    <property type="project" value="UniProtKB-KW"/>
</dbReference>
<reference evidence="10" key="1">
    <citation type="submission" date="2019-11" db="EMBL/GenBank/DDBJ databases">
        <authorList>
            <person name="Feng L."/>
        </authorList>
    </citation>
    <scope>NUCLEOTIDE SEQUENCE</scope>
    <source>
        <strain evidence="10">AundefinedLFYP135</strain>
    </source>
</reference>
<evidence type="ECO:0000256" key="5">
    <source>
        <dbReference type="ARBA" id="ARBA00023002"/>
    </source>
</evidence>
<protein>
    <submittedName>
        <fullName evidence="10">Radical SAM superfamily protein</fullName>
    </submittedName>
</protein>
<accession>A0A6N2TRA1</accession>
<dbReference type="InterPro" id="IPR013785">
    <property type="entry name" value="Aldolase_TIM"/>
</dbReference>
<dbReference type="InterPro" id="IPR001989">
    <property type="entry name" value="Radical_activat_CS"/>
</dbReference>
<sequence length="310" mass="34474">MEPVITDCTLCPRQCHADRTRGQGFCGGGGKVKLARAALHFWEEPCISGKKGSGTVFFSGCPLQCCFCQNYPISCENYGAEIPVERLAEIFLELQGQGAHNINLVSAGHYAPWVAEALRLCGDKLSIPVVYNSGGYESVNTLRLLEGKVDVYLPDLKYADQERALRYSGAADYFPVAAAAIREMVRQVGLPVFDKEGMLQKGVVIRHLVLPGGMKDSMSVLDWVARSFRPGEVLISLMSQYTPFYRSREFQELGRRVSTYEYNKVAGYMMDLGLTQGFMQERSSAKEEYTPEFALQGVFAPASEEKRDHC</sequence>
<feature type="domain" description="Radical SAM core" evidence="9">
    <location>
        <begin position="56"/>
        <end position="203"/>
    </location>
</feature>
<feature type="binding site" evidence="8">
    <location>
        <position position="65"/>
    </location>
    <ligand>
        <name>[4Fe-4S] cluster</name>
        <dbReference type="ChEBI" id="CHEBI:49883"/>
        <note>4Fe-4S-S-AdoMet</note>
    </ligand>
</feature>
<dbReference type="SFLD" id="SFLDG01099">
    <property type="entry name" value="Uncharacterised_Radical_SAM_Su"/>
    <property type="match status" value="1"/>
</dbReference>
<comment type="similarity">
    <text evidence="1">Belongs to the organic radical-activating enzymes family.</text>
</comment>
<dbReference type="InterPro" id="IPR058240">
    <property type="entry name" value="rSAM_sf"/>
</dbReference>
<feature type="binding site" evidence="8">
    <location>
        <position position="68"/>
    </location>
    <ligand>
        <name>[4Fe-4S] cluster</name>
        <dbReference type="ChEBI" id="CHEBI:49883"/>
        <note>4Fe-4S-S-AdoMet</note>
    </ligand>
</feature>